<feature type="domain" description="ABC transporter" evidence="5">
    <location>
        <begin position="18"/>
        <end position="244"/>
    </location>
</feature>
<keyword evidence="4 6" id="KW-0067">ATP-binding</keyword>
<keyword evidence="3" id="KW-0547">Nucleotide-binding</keyword>
<dbReference type="CDD" id="cd03230">
    <property type="entry name" value="ABC_DR_subfamily_A"/>
    <property type="match status" value="1"/>
</dbReference>
<dbReference type="InterPro" id="IPR003593">
    <property type="entry name" value="AAA+_ATPase"/>
</dbReference>
<dbReference type="GO" id="GO:0005524">
    <property type="term" value="F:ATP binding"/>
    <property type="evidence" value="ECO:0007669"/>
    <property type="project" value="UniProtKB-KW"/>
</dbReference>
<evidence type="ECO:0000259" key="5">
    <source>
        <dbReference type="PROSITE" id="PS50893"/>
    </source>
</evidence>
<dbReference type="PROSITE" id="PS50893">
    <property type="entry name" value="ABC_TRANSPORTER_2"/>
    <property type="match status" value="1"/>
</dbReference>
<accession>A0AAE9Y4A2</accession>
<reference evidence="6" key="1">
    <citation type="submission" date="2023-01" db="EMBL/GenBank/DDBJ databases">
        <title>The diversity of Class Acidimicrobiia in South China Sea sediment environments and the proposal of Iamia marina sp. nov., a novel species of the genus Iamia.</title>
        <authorList>
            <person name="He Y."/>
            <person name="Tian X."/>
        </authorList>
    </citation>
    <scope>NUCLEOTIDE SEQUENCE</scope>
    <source>
        <strain evidence="6">DSM 19957</strain>
    </source>
</reference>
<dbReference type="SUPFAM" id="SSF52540">
    <property type="entry name" value="P-loop containing nucleoside triphosphate hydrolases"/>
    <property type="match status" value="1"/>
</dbReference>
<dbReference type="RefSeq" id="WP_272735903.1">
    <property type="nucleotide sequence ID" value="NZ_CP116942.1"/>
</dbReference>
<keyword evidence="7" id="KW-1185">Reference proteome</keyword>
<keyword evidence="2" id="KW-0813">Transport</keyword>
<dbReference type="Pfam" id="PF00005">
    <property type="entry name" value="ABC_tran"/>
    <property type="match status" value="1"/>
</dbReference>
<dbReference type="SMART" id="SM00382">
    <property type="entry name" value="AAA"/>
    <property type="match status" value="1"/>
</dbReference>
<dbReference type="PANTHER" id="PTHR43335">
    <property type="entry name" value="ABC TRANSPORTER, ATP-BINDING PROTEIN"/>
    <property type="match status" value="1"/>
</dbReference>
<dbReference type="AlphaFoldDB" id="A0AAE9Y4A2"/>
<dbReference type="Gene3D" id="3.40.50.300">
    <property type="entry name" value="P-loop containing nucleotide triphosphate hydrolases"/>
    <property type="match status" value="1"/>
</dbReference>
<organism evidence="6 7">
    <name type="scientific">Iamia majanohamensis</name>
    <dbReference type="NCBI Taxonomy" id="467976"/>
    <lineage>
        <taxon>Bacteria</taxon>
        <taxon>Bacillati</taxon>
        <taxon>Actinomycetota</taxon>
        <taxon>Acidimicrobiia</taxon>
        <taxon>Acidimicrobiales</taxon>
        <taxon>Iamiaceae</taxon>
        <taxon>Iamia</taxon>
    </lineage>
</organism>
<evidence type="ECO:0000256" key="2">
    <source>
        <dbReference type="ARBA" id="ARBA00022448"/>
    </source>
</evidence>
<comment type="similarity">
    <text evidence="1">Belongs to the ABC transporter superfamily.</text>
</comment>
<dbReference type="PANTHER" id="PTHR43335:SF11">
    <property type="entry name" value="ABC TRANSPORTER RELATED"/>
    <property type="match status" value="1"/>
</dbReference>
<evidence type="ECO:0000256" key="4">
    <source>
        <dbReference type="ARBA" id="ARBA00022840"/>
    </source>
</evidence>
<dbReference type="InterPro" id="IPR027417">
    <property type="entry name" value="P-loop_NTPase"/>
</dbReference>
<gene>
    <name evidence="6" type="ORF">PO878_17930</name>
</gene>
<evidence type="ECO:0000313" key="7">
    <source>
        <dbReference type="Proteomes" id="UP001216390"/>
    </source>
</evidence>
<protein>
    <submittedName>
        <fullName evidence="6">ABC transporter ATP-binding protein</fullName>
    </submittedName>
</protein>
<dbReference type="EMBL" id="CP116942">
    <property type="protein sequence ID" value="WCO66380.1"/>
    <property type="molecule type" value="Genomic_DNA"/>
</dbReference>
<dbReference type="InterPro" id="IPR003439">
    <property type="entry name" value="ABC_transporter-like_ATP-bd"/>
</dbReference>
<evidence type="ECO:0000256" key="1">
    <source>
        <dbReference type="ARBA" id="ARBA00005417"/>
    </source>
</evidence>
<evidence type="ECO:0000256" key="3">
    <source>
        <dbReference type="ARBA" id="ARBA00022741"/>
    </source>
</evidence>
<dbReference type="Proteomes" id="UP001216390">
    <property type="component" value="Chromosome"/>
</dbReference>
<evidence type="ECO:0000313" key="6">
    <source>
        <dbReference type="EMBL" id="WCO66380.1"/>
    </source>
</evidence>
<sequence length="318" mass="34641">MTAPTTAPPPGPASTAMVEVEACSRWFGDVVAVSEVSFTLQAGVTALLGPNGAGKSTLLRLLCGLVAPARGTVRVLGRDPRRDIEVHRDLGLVPQQETVFDRLTALELVETCALLRGVADPRDAAAAALAAVELDPGDRRHLPTYSRGMRQRVKVAQAIVHDPAVLVLDEPLTGLDPRQRRHMTDLFHHLGDRGRCVVVSSHVLEEVERFGSDVLVIVQGRLAAEGDYRAIRDLMDDRPHRIRIRTDRPHEVAGRLLAAGTVLGLEVTGPDAVVVETDRVHDLRRTVAVVARDAEAHLWEVAPLDDDLDSVFRYLVGR</sequence>
<dbReference type="KEGG" id="ima:PO878_17930"/>
<proteinExistence type="inferred from homology"/>
<dbReference type="GO" id="GO:0016887">
    <property type="term" value="F:ATP hydrolysis activity"/>
    <property type="evidence" value="ECO:0007669"/>
    <property type="project" value="InterPro"/>
</dbReference>
<name>A0AAE9Y4A2_9ACTN</name>